<evidence type="ECO:0000259" key="2">
    <source>
        <dbReference type="PROSITE" id="PS51898"/>
    </source>
</evidence>
<dbReference type="HOGENOM" id="CLU_1427401_0_0_4"/>
<gene>
    <name evidence="3" type="ordered locus">Tbd_1318</name>
</gene>
<evidence type="ECO:0000313" key="3">
    <source>
        <dbReference type="EMBL" id="AAZ97271.1"/>
    </source>
</evidence>
<dbReference type="InterPro" id="IPR011010">
    <property type="entry name" value="DNA_brk_join_enz"/>
</dbReference>
<keyword evidence="4" id="KW-1185">Reference proteome</keyword>
<dbReference type="GO" id="GO:0006310">
    <property type="term" value="P:DNA recombination"/>
    <property type="evidence" value="ECO:0007669"/>
    <property type="project" value="UniProtKB-KW"/>
</dbReference>
<proteinExistence type="predicted"/>
<dbReference type="AlphaFoldDB" id="Q3SJ96"/>
<evidence type="ECO:0000256" key="1">
    <source>
        <dbReference type="ARBA" id="ARBA00023172"/>
    </source>
</evidence>
<dbReference type="GO" id="GO:0015074">
    <property type="term" value="P:DNA integration"/>
    <property type="evidence" value="ECO:0007669"/>
    <property type="project" value="InterPro"/>
</dbReference>
<dbReference type="Gene3D" id="1.10.443.10">
    <property type="entry name" value="Intergrase catalytic core"/>
    <property type="match status" value="1"/>
</dbReference>
<feature type="domain" description="Tyr recombinase" evidence="2">
    <location>
        <begin position="14"/>
        <end position="190"/>
    </location>
</feature>
<evidence type="ECO:0000313" key="4">
    <source>
        <dbReference type="Proteomes" id="UP000008291"/>
    </source>
</evidence>
<organism evidence="3 4">
    <name type="scientific">Thiobacillus denitrificans (strain ATCC 25259 / T1)</name>
    <dbReference type="NCBI Taxonomy" id="292415"/>
    <lineage>
        <taxon>Bacteria</taxon>
        <taxon>Pseudomonadati</taxon>
        <taxon>Pseudomonadota</taxon>
        <taxon>Betaproteobacteria</taxon>
        <taxon>Nitrosomonadales</taxon>
        <taxon>Thiobacillaceae</taxon>
        <taxon>Thiobacillus</taxon>
    </lineage>
</organism>
<dbReference type="KEGG" id="tbd:Tbd_1318"/>
<protein>
    <submittedName>
        <fullName evidence="3">Probable integrase/recombinase protein</fullName>
    </submittedName>
</protein>
<accession>Q3SJ96</accession>
<dbReference type="Proteomes" id="UP000008291">
    <property type="component" value="Chromosome"/>
</dbReference>
<dbReference type="OrthoDB" id="8610787at2"/>
<dbReference type="InterPro" id="IPR013762">
    <property type="entry name" value="Integrase-like_cat_sf"/>
</dbReference>
<reference evidence="3 4" key="1">
    <citation type="journal article" date="2006" name="J. Bacteriol.">
        <title>The genome sequence of the obligately chemolithoautotrophic, facultatively anaerobic bacterium Thiobacillus denitrificans.</title>
        <authorList>
            <person name="Beller H.R."/>
            <person name="Chain P.S."/>
            <person name="Letain T.E."/>
            <person name="Chakicherla A."/>
            <person name="Larimer F.W."/>
            <person name="Richardson P.M."/>
            <person name="Coleman M.A."/>
            <person name="Wood A.P."/>
            <person name="Kelly D.P."/>
        </authorList>
    </citation>
    <scope>NUCLEOTIDE SEQUENCE [LARGE SCALE GENOMIC DNA]</scope>
    <source>
        <strain evidence="3 4">ATCC 25259</strain>
    </source>
</reference>
<keyword evidence="1" id="KW-0233">DNA recombination</keyword>
<name>Q3SJ96_THIDA</name>
<dbReference type="EMBL" id="CP000116">
    <property type="protein sequence ID" value="AAZ97271.1"/>
    <property type="molecule type" value="Genomic_DNA"/>
</dbReference>
<dbReference type="InterPro" id="IPR002104">
    <property type="entry name" value="Integrase_catalytic"/>
</dbReference>
<dbReference type="PROSITE" id="PS51898">
    <property type="entry name" value="TYR_RECOMBINASE"/>
    <property type="match status" value="1"/>
</dbReference>
<sequence length="190" mass="22323">MSLSRHRARRAKPRVTRYLDRGLWQEVTTYIEALPKESERERDHYFRIRWLFTLLYLGGLRISEVVENSMGDFFSRRDRDGEERWWLEVRGKGGKERLVPATKEMMIELTRYRREKGLPPYPGSGEKTPLVLPIGKSHEPLTRTSPWMSMRWGYWQATASTGWICCIWSLSERPSSKWPTSTSPGLSVSQ</sequence>
<dbReference type="SUPFAM" id="SSF56349">
    <property type="entry name" value="DNA breaking-rejoining enzymes"/>
    <property type="match status" value="1"/>
</dbReference>
<dbReference type="STRING" id="292415.Tbd_1318"/>
<dbReference type="GO" id="GO:0003677">
    <property type="term" value="F:DNA binding"/>
    <property type="evidence" value="ECO:0007669"/>
    <property type="project" value="InterPro"/>
</dbReference>
<dbReference type="eggNOG" id="COG4974">
    <property type="taxonomic scope" value="Bacteria"/>
</dbReference>